<feature type="compositionally biased region" description="Polar residues" evidence="1">
    <location>
        <begin position="1"/>
        <end position="10"/>
    </location>
</feature>
<feature type="compositionally biased region" description="Low complexity" evidence="1">
    <location>
        <begin position="454"/>
        <end position="497"/>
    </location>
</feature>
<feature type="region of interest" description="Disordered" evidence="1">
    <location>
        <begin position="341"/>
        <end position="512"/>
    </location>
</feature>
<sequence length="1321" mass="146599">MDQSTSTSFNGPGHITQPSMEVDSMPTTDHLPTSGSTPSTLSSAAEGSSAPLVPAVVPDPSMAVDTVVLPLKRPSEHSLEHVAWRDPLMTIGAANDVGKFAFDYVHPEWPIATGSDRTHKRLFIAGPDQEKFDDQSLQAAADKVKTIYKDSDKAIAVPAFLEANLQAIYAAVDDHRRMIEDVVRPVVSSPSSGSSNAPLQNNLNQSLHEQNKVLEAEWIQLLQANLAHQTVRDKVLAEAAKVGLNAEKATQDANRLAEQLAQELAAVHEAAKKKDEAHRKQLEDLVCNALYKYGGNIFKLLVCKQFTKLQEENAKLARDVEKATQDTNRLAERRAQELAAAQEAAKKTDEAHRKQLDDLSMKLQEEKRLRTTAENERSTELNRNRQRQPRSQSSFPILNDNDADDEMSPPQPTSTLNSSTSHRRSSTHAKTSSTTTASAPFTSSPSTGNSAPRTTGGASSSSNGTSTGNSAPHTTEGTSSFSGTSSSSTTPSSTSSGPGPGAPPFPSNIPGDPAALVQEFLRYMASAPQGAMHTTTHHAPPTATPTHRNARRQRVVHTPRPGSNNHKKALKQKAKSEIPKKLHTLWDRMLRKTFLGCTAMECVSHFEEYNPIEDVVADAYKMGNGLGPEGDNQFGLFFGEGWNRHAWNRKVVDNLVLLVPAQKQKYTELAQCEISEEVLQTWFWVFIRDARGYWSRSRPRVHTSGSRLETRTEATVRAERYAADRARRVRVTNHKHNKYYRRLEGAINLLKEADSSPHVGEWQRAQNLLEQLDANAMSSECTDDEEVYGPSRVLVVSTPHFRRRCIGPLMKSLDEAIRTLPDVSYNTTPKTLPRSCYHNSFLQRLTPQELGELEVKNVTIPLFDRWAGRAMVSDTEDEDEDDMSVKGSGAEETCQSLRRTPHRIPRRRFEILDEEQILRVATDISKVNKDLQSFTIDATVGGDMNENNKLYKKAKERLDAAVVVFTTCAGEEFFSLAALWRMRMLMDGLAVGASLGILRKADFEIALIDEASQINGPTTLIPLVKGVRHAISDHVQLRPTVKPLGKILQFDVSLLKRLFTMDEEIQYRFPQELALSPLNEFYQGRLRSGIQDSESVLGILSRSKFPWPVNEQGIVVLTVFLECASEVDMGGRSKGNVGQVDVIEKVIKLLPTEKEIEAGGHEETGPSFAPALSDLKMSYRLTPNKRFDAGVLIEPKPAFRFDPAGEKKLAEFRNDVWPTIERMNEIAPQHSRLFKEVILVGSPSKPFTYTAKNTARHQAILRDYDQEIVSDRTQSENSPLTSWNLGSTTSFVRAVIASVLTRTVQDEDDLFQHGCDSSMDP</sequence>
<comment type="caution">
    <text evidence="3">The sequence shown here is derived from an EMBL/GenBank/DDBJ whole genome shotgun (WGS) entry which is preliminary data.</text>
</comment>
<name>A0A9P7RP04_9AGAR</name>
<dbReference type="InterPro" id="IPR041677">
    <property type="entry name" value="DNA2/NAM7_AAA_11"/>
</dbReference>
<keyword evidence="4" id="KW-1185">Reference proteome</keyword>
<dbReference type="EMBL" id="CM032190">
    <property type="protein sequence ID" value="KAG7086693.1"/>
    <property type="molecule type" value="Genomic_DNA"/>
</dbReference>
<accession>A0A9P7RP04</accession>
<dbReference type="RefSeq" id="XP_043003164.1">
    <property type="nucleotide sequence ID" value="XM_043159561.1"/>
</dbReference>
<reference evidence="3" key="1">
    <citation type="journal article" date="2021" name="Genome Biol. Evol.">
        <title>The assembled and annotated genome of the fairy-ring fungus Marasmius oreades.</title>
        <authorList>
            <person name="Hiltunen M."/>
            <person name="Ament-Velasquez S.L."/>
            <person name="Johannesson H."/>
        </authorList>
    </citation>
    <scope>NUCLEOTIDE SEQUENCE</scope>
    <source>
        <strain evidence="3">03SP1</strain>
    </source>
</reference>
<feature type="region of interest" description="Disordered" evidence="1">
    <location>
        <begin position="529"/>
        <end position="575"/>
    </location>
</feature>
<dbReference type="InterPro" id="IPR027417">
    <property type="entry name" value="P-loop_NTPase"/>
</dbReference>
<feature type="region of interest" description="Disordered" evidence="1">
    <location>
        <begin position="1"/>
        <end position="57"/>
    </location>
</feature>
<evidence type="ECO:0000313" key="3">
    <source>
        <dbReference type="EMBL" id="KAG7086693.1"/>
    </source>
</evidence>
<dbReference type="Pfam" id="PF23562">
    <property type="entry name" value="AMP-binding_C_3"/>
    <property type="match status" value="1"/>
</dbReference>
<organism evidence="3 4">
    <name type="scientific">Marasmius oreades</name>
    <name type="common">fairy-ring Marasmius</name>
    <dbReference type="NCBI Taxonomy" id="181124"/>
    <lineage>
        <taxon>Eukaryota</taxon>
        <taxon>Fungi</taxon>
        <taxon>Dikarya</taxon>
        <taxon>Basidiomycota</taxon>
        <taxon>Agaricomycotina</taxon>
        <taxon>Agaricomycetes</taxon>
        <taxon>Agaricomycetidae</taxon>
        <taxon>Agaricales</taxon>
        <taxon>Marasmiineae</taxon>
        <taxon>Marasmiaceae</taxon>
        <taxon>Marasmius</taxon>
    </lineage>
</organism>
<dbReference type="KEGG" id="more:E1B28_002631"/>
<proteinExistence type="predicted"/>
<dbReference type="OrthoDB" id="3068300at2759"/>
<evidence type="ECO:0000313" key="4">
    <source>
        <dbReference type="Proteomes" id="UP001049176"/>
    </source>
</evidence>
<feature type="compositionally biased region" description="Low complexity" evidence="1">
    <location>
        <begin position="533"/>
        <end position="547"/>
    </location>
</feature>
<dbReference type="Proteomes" id="UP001049176">
    <property type="component" value="Chromosome 10"/>
</dbReference>
<dbReference type="GO" id="GO:0004386">
    <property type="term" value="F:helicase activity"/>
    <property type="evidence" value="ECO:0007669"/>
    <property type="project" value="InterPro"/>
</dbReference>
<feature type="compositionally biased region" description="Basic and acidic residues" evidence="1">
    <location>
        <begin position="344"/>
        <end position="383"/>
    </location>
</feature>
<feature type="compositionally biased region" description="Low complexity" evidence="1">
    <location>
        <begin position="31"/>
        <end position="43"/>
    </location>
</feature>
<evidence type="ECO:0000256" key="1">
    <source>
        <dbReference type="SAM" id="MobiDB-lite"/>
    </source>
</evidence>
<dbReference type="GeneID" id="66071707"/>
<protein>
    <recommendedName>
        <fullName evidence="2">DNA2/NAM7 helicase helicase domain-containing protein</fullName>
    </recommendedName>
</protein>
<dbReference type="Pfam" id="PF13086">
    <property type="entry name" value="AAA_11"/>
    <property type="match status" value="1"/>
</dbReference>
<feature type="compositionally biased region" description="Basic residues" evidence="1">
    <location>
        <begin position="548"/>
        <end position="557"/>
    </location>
</feature>
<evidence type="ECO:0000259" key="2">
    <source>
        <dbReference type="Pfam" id="PF13086"/>
    </source>
</evidence>
<gene>
    <name evidence="3" type="ORF">E1B28_002631</name>
</gene>
<feature type="domain" description="DNA2/NAM7 helicase helicase" evidence="2">
    <location>
        <begin position="992"/>
        <end position="1042"/>
    </location>
</feature>
<feature type="compositionally biased region" description="Low complexity" evidence="1">
    <location>
        <begin position="428"/>
        <end position="447"/>
    </location>
</feature>
<dbReference type="Gene3D" id="3.40.50.300">
    <property type="entry name" value="P-loop containing nucleotide triphosphate hydrolases"/>
    <property type="match status" value="1"/>
</dbReference>